<evidence type="ECO:0008006" key="4">
    <source>
        <dbReference type="Google" id="ProtNLM"/>
    </source>
</evidence>
<keyword evidence="1" id="KW-0732">Signal</keyword>
<evidence type="ECO:0000313" key="2">
    <source>
        <dbReference type="EMBL" id="MDX5931585.1"/>
    </source>
</evidence>
<organism evidence="2 3">
    <name type="scientific">Acidiphilium acidophilum</name>
    <name type="common">Thiobacillus acidophilus</name>
    <dbReference type="NCBI Taxonomy" id="76588"/>
    <lineage>
        <taxon>Bacteria</taxon>
        <taxon>Pseudomonadati</taxon>
        <taxon>Pseudomonadota</taxon>
        <taxon>Alphaproteobacteria</taxon>
        <taxon>Acetobacterales</taxon>
        <taxon>Acidocellaceae</taxon>
        <taxon>Acidiphilium</taxon>
    </lineage>
</organism>
<proteinExistence type="predicted"/>
<evidence type="ECO:0000256" key="1">
    <source>
        <dbReference type="SAM" id="SignalP"/>
    </source>
</evidence>
<dbReference type="Proteomes" id="UP001279553">
    <property type="component" value="Unassembled WGS sequence"/>
</dbReference>
<name>A0AAW9DRF7_ACIAO</name>
<reference evidence="2 3" key="1">
    <citation type="submission" date="2023-11" db="EMBL/GenBank/DDBJ databases">
        <title>MicrobeMod: A computational toolkit for identifying prokaryotic methylation and restriction-modification with nanopore sequencing.</title>
        <authorList>
            <person name="Crits-Christoph A."/>
            <person name="Kang S.C."/>
            <person name="Lee H."/>
            <person name="Ostrov N."/>
        </authorList>
    </citation>
    <scope>NUCLEOTIDE SEQUENCE [LARGE SCALE GENOMIC DNA]</scope>
    <source>
        <strain evidence="2 3">DSMZ 700</strain>
    </source>
</reference>
<dbReference type="AlphaFoldDB" id="A0AAW9DRF7"/>
<dbReference type="EMBL" id="JAWXYB010000018">
    <property type="protein sequence ID" value="MDX5931585.1"/>
    <property type="molecule type" value="Genomic_DNA"/>
</dbReference>
<comment type="caution">
    <text evidence="2">The sequence shown here is derived from an EMBL/GenBank/DDBJ whole genome shotgun (WGS) entry which is preliminary data.</text>
</comment>
<feature type="chain" id="PRO_5043320155" description="Twin-arginine translocation pathway signal" evidence="1">
    <location>
        <begin position="27"/>
        <end position="132"/>
    </location>
</feature>
<sequence length="132" mass="14241">MNRRKTLAGLAAGTAAAIMAPITAHASNADAELIALCAKFDANERRYLSYYSGGENEITDDDERDAVAFPIQDQQHALAEQITAHRITTLAGFVAVARSLGLWDSQIGEPDEHGCINEQLVSMLVRDARAIS</sequence>
<keyword evidence="3" id="KW-1185">Reference proteome</keyword>
<dbReference type="RefSeq" id="WP_319614488.1">
    <property type="nucleotide sequence ID" value="NZ_JAWXYB010000018.1"/>
</dbReference>
<protein>
    <recommendedName>
        <fullName evidence="4">Twin-arginine translocation pathway signal</fullName>
    </recommendedName>
</protein>
<feature type="signal peptide" evidence="1">
    <location>
        <begin position="1"/>
        <end position="26"/>
    </location>
</feature>
<accession>A0AAW9DRF7</accession>
<gene>
    <name evidence="2" type="ORF">SIL87_12485</name>
</gene>
<evidence type="ECO:0000313" key="3">
    <source>
        <dbReference type="Proteomes" id="UP001279553"/>
    </source>
</evidence>